<dbReference type="EMBL" id="LQYG01000067">
    <property type="protein sequence ID" value="KYC61578.1"/>
    <property type="molecule type" value="Genomic_DNA"/>
</dbReference>
<reference evidence="1 2" key="1">
    <citation type="submission" date="2016-01" db="EMBL/GenBank/DDBJ databases">
        <title>Genome Sequences of Twelve Sporeforming Bacillus Species Isolated from Foods.</title>
        <authorList>
            <person name="Berendsen E.M."/>
            <person name="Wells-Bennik M.H."/>
            <person name="Krawcyk A.O."/>
            <person name="De Jong A."/>
            <person name="Holsappel S."/>
            <person name="Eijlander R.T."/>
            <person name="Kuipers O.P."/>
        </authorList>
    </citation>
    <scope>NUCLEOTIDE SEQUENCE [LARGE SCALE GENOMIC DNA]</scope>
    <source>
        <strain evidence="1 2">B4098</strain>
    </source>
</reference>
<evidence type="ECO:0000313" key="2">
    <source>
        <dbReference type="Proteomes" id="UP000075288"/>
    </source>
</evidence>
<comment type="caution">
    <text evidence="1">The sequence shown here is derived from an EMBL/GenBank/DDBJ whole genome shotgun (WGS) entry which is preliminary data.</text>
</comment>
<protein>
    <submittedName>
        <fullName evidence="1">Uncharacterized protein</fullName>
    </submittedName>
</protein>
<dbReference type="AlphaFoldDB" id="A0A150JX02"/>
<organism evidence="1 2">
    <name type="scientific">Heyndrickxia coagulans</name>
    <name type="common">Weizmannia coagulans</name>
    <dbReference type="NCBI Taxonomy" id="1398"/>
    <lineage>
        <taxon>Bacteria</taxon>
        <taxon>Bacillati</taxon>
        <taxon>Bacillota</taxon>
        <taxon>Bacilli</taxon>
        <taxon>Bacillales</taxon>
        <taxon>Bacillaceae</taxon>
        <taxon>Heyndrickxia</taxon>
    </lineage>
</organism>
<evidence type="ECO:0000313" key="1">
    <source>
        <dbReference type="EMBL" id="KYC61578.1"/>
    </source>
</evidence>
<proteinExistence type="predicted"/>
<sequence>MIAQNALSSLTFYEKRAFFFVIFVIMNDFLDSPFSRGGNSAIAHLIRHYGQIYNAN</sequence>
<accession>A0A150JX02</accession>
<dbReference type="Proteomes" id="UP000075288">
    <property type="component" value="Unassembled WGS sequence"/>
</dbReference>
<name>A0A150JX02_HEYCO</name>
<dbReference type="PATRIC" id="fig|1398.26.peg.3481"/>
<gene>
    <name evidence="1" type="ORF">B4098_3442</name>
</gene>